<dbReference type="SUPFAM" id="SSF158446">
    <property type="entry name" value="IVS-encoded protein-like"/>
    <property type="match status" value="1"/>
</dbReference>
<dbReference type="Pfam" id="PF05635">
    <property type="entry name" value="23S_rRNA_IVP"/>
    <property type="match status" value="1"/>
</dbReference>
<protein>
    <submittedName>
        <fullName evidence="1">S23 ribosomal protein</fullName>
    </submittedName>
</protein>
<dbReference type="InterPro" id="IPR036583">
    <property type="entry name" value="23S_rRNA_IVS_sf"/>
</dbReference>
<dbReference type="CDD" id="cd16377">
    <property type="entry name" value="23S_rRNA_IVP_like"/>
    <property type="match status" value="1"/>
</dbReference>
<keyword evidence="1" id="KW-0687">Ribonucleoprotein</keyword>
<reference evidence="1 2" key="1">
    <citation type="journal article" date="2015" name="Nature">
        <title>rRNA introns, odd ribosomes, and small enigmatic genomes across a large radiation of phyla.</title>
        <authorList>
            <person name="Brown C.T."/>
            <person name="Hug L.A."/>
            <person name="Thomas B.C."/>
            <person name="Sharon I."/>
            <person name="Castelle C.J."/>
            <person name="Singh A."/>
            <person name="Wilkins M.J."/>
            <person name="Williams K.H."/>
            <person name="Banfield J.F."/>
        </authorList>
    </citation>
    <scope>NUCLEOTIDE SEQUENCE [LARGE SCALE GENOMIC DNA]</scope>
</reference>
<organism evidence="1 2">
    <name type="scientific">Candidatus Amesbacteria bacterium GW2011_GWC2_45_19</name>
    <dbReference type="NCBI Taxonomy" id="1618366"/>
    <lineage>
        <taxon>Bacteria</taxon>
        <taxon>Candidatus Amesiibacteriota</taxon>
    </lineage>
</organism>
<evidence type="ECO:0000313" key="1">
    <source>
        <dbReference type="EMBL" id="KKU02690.1"/>
    </source>
</evidence>
<accession>A0A0G1Q211</accession>
<dbReference type="PANTHER" id="PTHR38471">
    <property type="entry name" value="FOUR HELIX BUNDLE PROTEIN"/>
    <property type="match status" value="1"/>
</dbReference>
<dbReference type="EMBL" id="LCKS01000009">
    <property type="protein sequence ID" value="KKU02690.1"/>
    <property type="molecule type" value="Genomic_DNA"/>
</dbReference>
<dbReference type="InterPro" id="IPR012657">
    <property type="entry name" value="23S_rRNA-intervening_sequence"/>
</dbReference>
<keyword evidence="1" id="KW-0689">Ribosomal protein</keyword>
<evidence type="ECO:0000313" key="2">
    <source>
        <dbReference type="Proteomes" id="UP000034264"/>
    </source>
</evidence>
<dbReference type="Gene3D" id="1.20.1440.60">
    <property type="entry name" value="23S rRNA-intervening sequence"/>
    <property type="match status" value="1"/>
</dbReference>
<comment type="caution">
    <text evidence="1">The sequence shown here is derived from an EMBL/GenBank/DDBJ whole genome shotgun (WGS) entry which is preliminary data.</text>
</comment>
<proteinExistence type="predicted"/>
<dbReference type="Proteomes" id="UP000034264">
    <property type="component" value="Unassembled WGS sequence"/>
</dbReference>
<dbReference type="NCBIfam" id="TIGR02436">
    <property type="entry name" value="four helix bundle protein"/>
    <property type="match status" value="1"/>
</dbReference>
<dbReference type="PANTHER" id="PTHR38471:SF2">
    <property type="entry name" value="FOUR HELIX BUNDLE PROTEIN"/>
    <property type="match status" value="1"/>
</dbReference>
<dbReference type="GO" id="GO:0005840">
    <property type="term" value="C:ribosome"/>
    <property type="evidence" value="ECO:0007669"/>
    <property type="project" value="UniProtKB-KW"/>
</dbReference>
<sequence length="119" mass="13691">MSYFDHHNLIYFQKAKQLTKEVVLLFGKLPQTKTNEILYKQILRAVSSIGANIAEGYGRNNKKEFRQYLGIARGSALETEYWLEIIQETSSVNTQVLIELNKEIIRLLTTTIKNLGLKS</sequence>
<gene>
    <name evidence="1" type="ORF">UX05_C0009G0026</name>
</gene>
<dbReference type="AlphaFoldDB" id="A0A0G1Q211"/>
<name>A0A0G1Q211_9BACT</name>